<evidence type="ECO:0000313" key="4">
    <source>
        <dbReference type="Proteomes" id="UP000008810"/>
    </source>
</evidence>
<dbReference type="EMBL" id="CM000884">
    <property type="protein sequence ID" value="KQJ85512.1"/>
    <property type="molecule type" value="Genomic_DNA"/>
</dbReference>
<dbReference type="KEGG" id="bdi:100846269"/>
<accession>I1J3U7</accession>
<protein>
    <submittedName>
        <fullName evidence="2 3">Uncharacterized protein</fullName>
    </submittedName>
</protein>
<dbReference type="ExpressionAtlas" id="I1J3U7">
    <property type="expression patterns" value="baseline"/>
</dbReference>
<feature type="compositionally biased region" description="Basic residues" evidence="1">
    <location>
        <begin position="86"/>
        <end position="95"/>
    </location>
</feature>
<dbReference type="Pfam" id="PF12527">
    <property type="entry name" value="DUF3727"/>
    <property type="match status" value="1"/>
</dbReference>
<dbReference type="RefSeq" id="XP_003580897.1">
    <property type="nucleotide sequence ID" value="XM_003580849.4"/>
</dbReference>
<reference evidence="2" key="2">
    <citation type="submission" date="2017-06" db="EMBL/GenBank/DDBJ databases">
        <title>WGS assembly of Brachypodium distachyon.</title>
        <authorList>
            <consortium name="The International Brachypodium Initiative"/>
            <person name="Lucas S."/>
            <person name="Harmon-Smith M."/>
            <person name="Lail K."/>
            <person name="Tice H."/>
            <person name="Grimwood J."/>
            <person name="Bruce D."/>
            <person name="Barry K."/>
            <person name="Shu S."/>
            <person name="Lindquist E."/>
            <person name="Wang M."/>
            <person name="Pitluck S."/>
            <person name="Vogel J.P."/>
            <person name="Garvin D.F."/>
            <person name="Mockler T.C."/>
            <person name="Schmutz J."/>
            <person name="Rokhsar D."/>
            <person name="Bevan M.W."/>
        </authorList>
    </citation>
    <scope>NUCLEOTIDE SEQUENCE</scope>
    <source>
        <strain evidence="2">Bd21</strain>
    </source>
</reference>
<dbReference type="eggNOG" id="ENOG502QW8E">
    <property type="taxonomic scope" value="Eukaryota"/>
</dbReference>
<dbReference type="STRING" id="15368.I1J3U7"/>
<dbReference type="Proteomes" id="UP000008810">
    <property type="component" value="Chromosome 5"/>
</dbReference>
<feature type="compositionally biased region" description="Low complexity" evidence="1">
    <location>
        <begin position="50"/>
        <end position="64"/>
    </location>
</feature>
<sequence>MAALAMATGIVVPHVSNAQSSGAVPQRRDVSVRAAPPRQQRSSRPPPPSNRRGPPQQNRRGGPPRLREDEEDGRDAYRGPPGKRGPPAHHGRAPPRGRGPPRGSPGRGPPRGPPPGRRPPRADMARSPVALRREEEEEYGDEAGFRDYDDDEEEEEEEGRFAGGTRVGAMPKPPAGFVLDDQGRCIAAASKRIVSINDETNNRPLECIIRRVFRSTQDHECLLLCPVDMPVQVLKSTNFSGWIAVDDDQIKQIIPSVAYALARVHMHFVESGFCYTARGGFCFPEDAIQEFHDSSDGSGEAPFEGVEICNFNLDGAHYMIYTPVDPLLFVAVKDKDSVLHIAEDDLMDDPNIVGAIDEETEFTALVEEEEALLESILHGDDDVS</sequence>
<dbReference type="EnsemblPlants" id="KQJ85512">
    <property type="protein sequence ID" value="KQJ85512"/>
    <property type="gene ID" value="BRADI_5g27570v3"/>
</dbReference>
<evidence type="ECO:0000256" key="1">
    <source>
        <dbReference type="SAM" id="MobiDB-lite"/>
    </source>
</evidence>
<feature type="compositionally biased region" description="Pro residues" evidence="1">
    <location>
        <begin position="107"/>
        <end position="117"/>
    </location>
</feature>
<dbReference type="AlphaFoldDB" id="I1J3U7"/>
<feature type="region of interest" description="Disordered" evidence="1">
    <location>
        <begin position="1"/>
        <end position="169"/>
    </location>
</feature>
<keyword evidence="4" id="KW-1185">Reference proteome</keyword>
<reference evidence="3" key="3">
    <citation type="submission" date="2018-08" db="UniProtKB">
        <authorList>
            <consortium name="EnsemblPlants"/>
        </authorList>
    </citation>
    <scope>IDENTIFICATION</scope>
    <source>
        <strain evidence="3">cv. Bd21</strain>
    </source>
</reference>
<dbReference type="InterPro" id="IPR022203">
    <property type="entry name" value="DUF3727"/>
</dbReference>
<evidence type="ECO:0000313" key="3">
    <source>
        <dbReference type="EnsemblPlants" id="KQJ85512"/>
    </source>
</evidence>
<proteinExistence type="predicted"/>
<dbReference type="GeneID" id="100846269"/>
<dbReference type="PANTHER" id="PTHR36061">
    <property type="match status" value="1"/>
</dbReference>
<dbReference type="OMA" id="FRSTQDH"/>
<dbReference type="Gramene" id="KQJ85512">
    <property type="protein sequence ID" value="KQJ85512"/>
    <property type="gene ID" value="BRADI_5g27570v3"/>
</dbReference>
<reference evidence="2 3" key="1">
    <citation type="journal article" date="2010" name="Nature">
        <title>Genome sequencing and analysis of the model grass Brachypodium distachyon.</title>
        <authorList>
            <consortium name="International Brachypodium Initiative"/>
        </authorList>
    </citation>
    <scope>NUCLEOTIDE SEQUENCE [LARGE SCALE GENOMIC DNA]</scope>
    <source>
        <strain evidence="2">Bd21</strain>
        <strain evidence="3">cv. Bd21</strain>
    </source>
</reference>
<dbReference type="HOGENOM" id="CLU_822197_0_0_1"/>
<evidence type="ECO:0000313" key="2">
    <source>
        <dbReference type="EMBL" id="KQJ85512.1"/>
    </source>
</evidence>
<gene>
    <name evidence="3" type="primary">LOC100846269</name>
    <name evidence="2" type="ORF">BRADI_5g27570v3</name>
</gene>
<feature type="compositionally biased region" description="Acidic residues" evidence="1">
    <location>
        <begin position="148"/>
        <end position="158"/>
    </location>
</feature>
<name>I1J3U7_BRADI</name>
<dbReference type="PANTHER" id="PTHR36061:SF3">
    <property type="entry name" value="OS04G0692200 PROTEIN"/>
    <property type="match status" value="1"/>
</dbReference>
<organism evidence="2">
    <name type="scientific">Brachypodium distachyon</name>
    <name type="common">Purple false brome</name>
    <name type="synonym">Trachynia distachya</name>
    <dbReference type="NCBI Taxonomy" id="15368"/>
    <lineage>
        <taxon>Eukaryota</taxon>
        <taxon>Viridiplantae</taxon>
        <taxon>Streptophyta</taxon>
        <taxon>Embryophyta</taxon>
        <taxon>Tracheophyta</taxon>
        <taxon>Spermatophyta</taxon>
        <taxon>Magnoliopsida</taxon>
        <taxon>Liliopsida</taxon>
        <taxon>Poales</taxon>
        <taxon>Poaceae</taxon>
        <taxon>BOP clade</taxon>
        <taxon>Pooideae</taxon>
        <taxon>Stipodae</taxon>
        <taxon>Brachypodieae</taxon>
        <taxon>Brachypodium</taxon>
    </lineage>
</organism>
<dbReference type="OrthoDB" id="1918611at2759"/>